<dbReference type="RefSeq" id="WP_090928571.1">
    <property type="nucleotide sequence ID" value="NZ_FOPF01000001.1"/>
</dbReference>
<dbReference type="AlphaFoldDB" id="A0A1Y5R6L3"/>
<reference evidence="2 3" key="1">
    <citation type="submission" date="2017-03" db="EMBL/GenBank/DDBJ databases">
        <authorList>
            <person name="Afonso C.L."/>
            <person name="Miller P.J."/>
            <person name="Scott M.A."/>
            <person name="Spackman E."/>
            <person name="Goraichik I."/>
            <person name="Dimitrov K.M."/>
            <person name="Suarez D.L."/>
            <person name="Swayne D.E."/>
        </authorList>
    </citation>
    <scope>NUCLEOTIDE SEQUENCE [LARGE SCALE GENOMIC DNA]</scope>
    <source>
        <strain evidence="2 3">CECT 7066</strain>
    </source>
</reference>
<feature type="transmembrane region" description="Helical" evidence="1">
    <location>
        <begin position="7"/>
        <end position="26"/>
    </location>
</feature>
<accession>A0A1Y5R6L3</accession>
<sequence>MLKLLKFVVILAVIGFIALVGFAYLGDLAPQSRDTSEPVDLNAR</sequence>
<keyword evidence="1" id="KW-0472">Membrane</keyword>
<evidence type="ECO:0000313" key="3">
    <source>
        <dbReference type="Proteomes" id="UP000193870"/>
    </source>
</evidence>
<keyword evidence="1" id="KW-1133">Transmembrane helix</keyword>
<dbReference type="EMBL" id="FWFV01000001">
    <property type="protein sequence ID" value="SLN10443.1"/>
    <property type="molecule type" value="Genomic_DNA"/>
</dbReference>
<keyword evidence="1" id="KW-0812">Transmembrane</keyword>
<dbReference type="Proteomes" id="UP000193870">
    <property type="component" value="Unassembled WGS sequence"/>
</dbReference>
<keyword evidence="3" id="KW-1185">Reference proteome</keyword>
<protein>
    <submittedName>
        <fullName evidence="2">Uncharacterized protein</fullName>
    </submittedName>
</protein>
<organism evidence="2 3">
    <name type="scientific">Palleronia marisminoris</name>
    <dbReference type="NCBI Taxonomy" id="315423"/>
    <lineage>
        <taxon>Bacteria</taxon>
        <taxon>Pseudomonadati</taxon>
        <taxon>Pseudomonadota</taxon>
        <taxon>Alphaproteobacteria</taxon>
        <taxon>Rhodobacterales</taxon>
        <taxon>Roseobacteraceae</taxon>
        <taxon>Palleronia</taxon>
    </lineage>
</organism>
<evidence type="ECO:0000313" key="2">
    <source>
        <dbReference type="EMBL" id="SLN10443.1"/>
    </source>
</evidence>
<proteinExistence type="predicted"/>
<gene>
    <name evidence="2" type="ORF">PAM7066_00025</name>
</gene>
<evidence type="ECO:0000256" key="1">
    <source>
        <dbReference type="SAM" id="Phobius"/>
    </source>
</evidence>
<name>A0A1Y5R6L3_9RHOB</name>
<dbReference type="STRING" id="315423.SAMN04488020_10125"/>